<dbReference type="RefSeq" id="WP_101965083.1">
    <property type="nucleotide sequence ID" value="NZ_PKJS01000018.1"/>
</dbReference>
<keyword evidence="9 10" id="KW-0961">Cell wall biogenesis/degradation</keyword>
<evidence type="ECO:0000256" key="9">
    <source>
        <dbReference type="ARBA" id="ARBA00023316"/>
    </source>
</evidence>
<dbReference type="GO" id="GO:0008360">
    <property type="term" value="P:regulation of cell shape"/>
    <property type="evidence" value="ECO:0007669"/>
    <property type="project" value="UniProtKB-KW"/>
</dbReference>
<dbReference type="Gene3D" id="3.40.1190.10">
    <property type="entry name" value="Mur-like, catalytic domain"/>
    <property type="match status" value="1"/>
</dbReference>
<dbReference type="SUPFAM" id="SSF53244">
    <property type="entry name" value="MurD-like peptide ligases, peptide-binding domain"/>
    <property type="match status" value="1"/>
</dbReference>
<reference evidence="14 15" key="1">
    <citation type="submission" date="2017-12" db="EMBL/GenBank/DDBJ databases">
        <title>Phylogenetic diversity of female urinary microbiome.</title>
        <authorList>
            <person name="Thomas-White K."/>
            <person name="Wolfe A.J."/>
        </authorList>
    </citation>
    <scope>NUCLEOTIDE SEQUENCE [LARGE SCALE GENOMIC DNA]</scope>
    <source>
        <strain evidence="14 15">UMB0416</strain>
    </source>
</reference>
<name>A0A2I1RFI2_FAUOS</name>
<keyword evidence="1 10" id="KW-0963">Cytoplasm</keyword>
<evidence type="ECO:0000256" key="3">
    <source>
        <dbReference type="ARBA" id="ARBA00022618"/>
    </source>
</evidence>
<dbReference type="Pfam" id="PF02875">
    <property type="entry name" value="Mur_ligase_C"/>
    <property type="match status" value="1"/>
</dbReference>
<dbReference type="InterPro" id="IPR051046">
    <property type="entry name" value="MurCDEF_CellWall_CoF430Synth"/>
</dbReference>
<dbReference type="AlphaFoldDB" id="A0A2I1RFI2"/>
<comment type="similarity">
    <text evidence="10">Belongs to the MurCDEF family. MurF subfamily.</text>
</comment>
<evidence type="ECO:0000256" key="8">
    <source>
        <dbReference type="ARBA" id="ARBA00023306"/>
    </source>
</evidence>
<evidence type="ECO:0000256" key="10">
    <source>
        <dbReference type="HAMAP-Rule" id="MF_02019"/>
    </source>
</evidence>
<dbReference type="GO" id="GO:0009252">
    <property type="term" value="P:peptidoglycan biosynthetic process"/>
    <property type="evidence" value="ECO:0007669"/>
    <property type="project" value="UniProtKB-UniRule"/>
</dbReference>
<keyword evidence="7 10" id="KW-0573">Peptidoglycan synthesis</keyword>
<comment type="subcellular location">
    <subcellularLocation>
        <location evidence="10">Cytoplasm</location>
    </subcellularLocation>
</comment>
<dbReference type="InterPro" id="IPR000713">
    <property type="entry name" value="Mur_ligase_N"/>
</dbReference>
<sequence>MTAYIWQSANLTEAVKDLNPTFHSDFTQTSTRIITDTRKIEQGDIFLAIQGDNFDGHDYVQTAKDKGAVLAIVSRAVESDLPQLIVTDTKLALGKLGAYRRDQHPNLKVVAITGSSGKTTAKEMLGSILNRIAPTLITRGNLNNDLGVPMMLLELTDDHRYAVMELGANHVGEIAYTTQLVKPDVACVLNIGTAHLGEFGGRDNIAKTKSEIFQGLSDTGTAIVPFGDEYFDTLLNNAQQFTQNILTFGERDVSLADAGVDMQQAKEIGLTDEDTVLLMGDVFADDVEVGNTSTFSLNFNFEIDEIETQNVSLNFAGEHNISNALAAAACAQALGLSIDDIAKGLDAAKPAKGRLNFIEFGKHTLIDDTYNANPSAVVAATQVLVSQGAPTMLVLGDIGELGDAAQEEHRKLGETIAASGVTVLYTVGELTPVTVAQAQASGMQAQAYPDKASLLAAIKDKLESSDDAWHILFKGSRYMRMEQIIDELTRQPS</sequence>
<dbReference type="Proteomes" id="UP000234914">
    <property type="component" value="Unassembled WGS sequence"/>
</dbReference>
<dbReference type="EMBL" id="PKJS01000018">
    <property type="protein sequence ID" value="PKZ67894.1"/>
    <property type="molecule type" value="Genomic_DNA"/>
</dbReference>
<comment type="pathway">
    <text evidence="10">Cell wall biogenesis; peptidoglycan biosynthesis.</text>
</comment>
<dbReference type="SUPFAM" id="SSF63418">
    <property type="entry name" value="MurE/MurF N-terminal domain"/>
    <property type="match status" value="1"/>
</dbReference>
<dbReference type="Gene3D" id="3.40.1390.10">
    <property type="entry name" value="MurE/MurF, N-terminal domain"/>
    <property type="match status" value="1"/>
</dbReference>
<keyword evidence="3 10" id="KW-0132">Cell division</keyword>
<dbReference type="EC" id="6.3.2.10" evidence="10"/>
<keyword evidence="8 10" id="KW-0131">Cell cycle</keyword>
<proteinExistence type="inferred from homology"/>
<dbReference type="InterPro" id="IPR036565">
    <property type="entry name" value="Mur-like_cat_sf"/>
</dbReference>
<gene>
    <name evidence="10" type="primary">murF</name>
    <name evidence="14" type="ORF">CYJ96_11195</name>
</gene>
<dbReference type="GO" id="GO:0051301">
    <property type="term" value="P:cell division"/>
    <property type="evidence" value="ECO:0007669"/>
    <property type="project" value="UniProtKB-KW"/>
</dbReference>
<dbReference type="PANTHER" id="PTHR43024">
    <property type="entry name" value="UDP-N-ACETYLMURAMOYL-TRIPEPTIDE--D-ALANYL-D-ALANINE LIGASE"/>
    <property type="match status" value="1"/>
</dbReference>
<dbReference type="Gene3D" id="3.90.190.20">
    <property type="entry name" value="Mur ligase, C-terminal domain"/>
    <property type="match status" value="1"/>
</dbReference>
<dbReference type="GO" id="GO:0005737">
    <property type="term" value="C:cytoplasm"/>
    <property type="evidence" value="ECO:0007669"/>
    <property type="project" value="UniProtKB-SubCell"/>
</dbReference>
<evidence type="ECO:0000313" key="14">
    <source>
        <dbReference type="EMBL" id="PKZ67894.1"/>
    </source>
</evidence>
<dbReference type="GO" id="GO:0008766">
    <property type="term" value="F:UDP-N-acetylmuramoylalanyl-D-glutamyl-2,6-diaminopimelate-D-alanyl-D-alanine ligase activity"/>
    <property type="evidence" value="ECO:0007669"/>
    <property type="project" value="RHEA"/>
</dbReference>
<dbReference type="SUPFAM" id="SSF53623">
    <property type="entry name" value="MurD-like peptide ligases, catalytic domain"/>
    <property type="match status" value="1"/>
</dbReference>
<evidence type="ECO:0000259" key="11">
    <source>
        <dbReference type="Pfam" id="PF01225"/>
    </source>
</evidence>
<keyword evidence="4 10" id="KW-0547">Nucleotide-binding</keyword>
<protein>
    <recommendedName>
        <fullName evidence="10">UDP-N-acetylmuramoyl-tripeptide--D-alanyl-D-alanine ligase</fullName>
        <ecNumber evidence="10">6.3.2.10</ecNumber>
    </recommendedName>
    <alternativeName>
        <fullName evidence="10">D-alanyl-D-alanine-adding enzyme</fullName>
    </alternativeName>
</protein>
<comment type="function">
    <text evidence="10">Involved in cell wall formation. Catalyzes the final step in the synthesis of UDP-N-acetylmuramoyl-pentapeptide, the precursor of murein.</text>
</comment>
<feature type="binding site" evidence="10">
    <location>
        <begin position="114"/>
        <end position="120"/>
    </location>
    <ligand>
        <name>ATP</name>
        <dbReference type="ChEBI" id="CHEBI:30616"/>
    </ligand>
</feature>
<evidence type="ECO:0000256" key="4">
    <source>
        <dbReference type="ARBA" id="ARBA00022741"/>
    </source>
</evidence>
<dbReference type="InterPro" id="IPR005863">
    <property type="entry name" value="UDP-N-AcMur_synth"/>
</dbReference>
<evidence type="ECO:0000256" key="7">
    <source>
        <dbReference type="ARBA" id="ARBA00022984"/>
    </source>
</evidence>
<dbReference type="UniPathway" id="UPA00219"/>
<dbReference type="GO" id="GO:0047480">
    <property type="term" value="F:UDP-N-acetylmuramoyl-tripeptide-D-alanyl-D-alanine ligase activity"/>
    <property type="evidence" value="ECO:0007669"/>
    <property type="project" value="UniProtKB-UniRule"/>
</dbReference>
<comment type="catalytic activity">
    <reaction evidence="10">
        <text>D-alanyl-D-alanine + UDP-N-acetyl-alpha-D-muramoyl-L-alanyl-gamma-D-glutamyl-meso-2,6-diaminopimelate + ATP = UDP-N-acetyl-alpha-D-muramoyl-L-alanyl-gamma-D-glutamyl-meso-2,6-diaminopimeloyl-D-alanyl-D-alanine + ADP + phosphate + H(+)</text>
        <dbReference type="Rhea" id="RHEA:28374"/>
        <dbReference type="ChEBI" id="CHEBI:15378"/>
        <dbReference type="ChEBI" id="CHEBI:30616"/>
        <dbReference type="ChEBI" id="CHEBI:43474"/>
        <dbReference type="ChEBI" id="CHEBI:57822"/>
        <dbReference type="ChEBI" id="CHEBI:61386"/>
        <dbReference type="ChEBI" id="CHEBI:83905"/>
        <dbReference type="ChEBI" id="CHEBI:456216"/>
        <dbReference type="EC" id="6.3.2.10"/>
    </reaction>
</comment>
<keyword evidence="2 10" id="KW-0436">Ligase</keyword>
<accession>A0A2I1RFI2</accession>
<dbReference type="PANTHER" id="PTHR43024:SF1">
    <property type="entry name" value="UDP-N-ACETYLMURAMOYL-TRIPEPTIDE--D-ALANYL-D-ALANINE LIGASE"/>
    <property type="match status" value="1"/>
</dbReference>
<dbReference type="GO" id="GO:0071555">
    <property type="term" value="P:cell wall organization"/>
    <property type="evidence" value="ECO:0007669"/>
    <property type="project" value="UniProtKB-KW"/>
</dbReference>
<dbReference type="Pfam" id="PF08245">
    <property type="entry name" value="Mur_ligase_M"/>
    <property type="match status" value="1"/>
</dbReference>
<keyword evidence="6 10" id="KW-0133">Cell shape</keyword>
<dbReference type="HAMAP" id="MF_02019">
    <property type="entry name" value="MurF"/>
    <property type="match status" value="1"/>
</dbReference>
<evidence type="ECO:0000256" key="1">
    <source>
        <dbReference type="ARBA" id="ARBA00022490"/>
    </source>
</evidence>
<dbReference type="GO" id="GO:0005524">
    <property type="term" value="F:ATP binding"/>
    <property type="evidence" value="ECO:0007669"/>
    <property type="project" value="UniProtKB-UniRule"/>
</dbReference>
<keyword evidence="5 10" id="KW-0067">ATP-binding</keyword>
<dbReference type="InterPro" id="IPR013221">
    <property type="entry name" value="Mur_ligase_cen"/>
</dbReference>
<evidence type="ECO:0000259" key="13">
    <source>
        <dbReference type="Pfam" id="PF08245"/>
    </source>
</evidence>
<evidence type="ECO:0000259" key="12">
    <source>
        <dbReference type="Pfam" id="PF02875"/>
    </source>
</evidence>
<evidence type="ECO:0000313" key="15">
    <source>
        <dbReference type="Proteomes" id="UP000234914"/>
    </source>
</evidence>
<evidence type="ECO:0000256" key="6">
    <source>
        <dbReference type="ARBA" id="ARBA00022960"/>
    </source>
</evidence>
<dbReference type="InterPro" id="IPR036615">
    <property type="entry name" value="Mur_ligase_C_dom_sf"/>
</dbReference>
<feature type="domain" description="Mur ligase central" evidence="13">
    <location>
        <begin position="112"/>
        <end position="331"/>
    </location>
</feature>
<evidence type="ECO:0000256" key="2">
    <source>
        <dbReference type="ARBA" id="ARBA00022598"/>
    </source>
</evidence>
<organism evidence="14 15">
    <name type="scientific">Faucicola osloensis</name>
    <name type="common">Moraxella osloensis</name>
    <dbReference type="NCBI Taxonomy" id="34062"/>
    <lineage>
        <taxon>Bacteria</taxon>
        <taxon>Pseudomonadati</taxon>
        <taxon>Pseudomonadota</taxon>
        <taxon>Gammaproteobacteria</taxon>
        <taxon>Moraxellales</taxon>
        <taxon>Moraxellaceae</taxon>
        <taxon>Faucicola</taxon>
    </lineage>
</organism>
<feature type="domain" description="Mur ligase N-terminal catalytic" evidence="11">
    <location>
        <begin position="33"/>
        <end position="86"/>
    </location>
</feature>
<evidence type="ECO:0000256" key="5">
    <source>
        <dbReference type="ARBA" id="ARBA00022840"/>
    </source>
</evidence>
<feature type="domain" description="Mur ligase C-terminal" evidence="12">
    <location>
        <begin position="353"/>
        <end position="476"/>
    </location>
</feature>
<dbReference type="InterPro" id="IPR004101">
    <property type="entry name" value="Mur_ligase_C"/>
</dbReference>
<dbReference type="InterPro" id="IPR035911">
    <property type="entry name" value="MurE/MurF_N"/>
</dbReference>
<comment type="caution">
    <text evidence="14">The sequence shown here is derived from an EMBL/GenBank/DDBJ whole genome shotgun (WGS) entry which is preliminary data.</text>
</comment>
<dbReference type="Pfam" id="PF01225">
    <property type="entry name" value="Mur_ligase"/>
    <property type="match status" value="1"/>
</dbReference>